<dbReference type="AlphaFoldDB" id="A0A2P9HFB8"/>
<organism evidence="4 5">
    <name type="scientific">Ochrobactrum soli</name>
    <dbReference type="NCBI Taxonomy" id="2448455"/>
    <lineage>
        <taxon>Bacteria</taxon>
        <taxon>Pseudomonadati</taxon>
        <taxon>Pseudomonadota</taxon>
        <taxon>Alphaproteobacteria</taxon>
        <taxon>Hyphomicrobiales</taxon>
        <taxon>Brucellaceae</taxon>
        <taxon>Brucella/Ochrobactrum group</taxon>
        <taxon>Ochrobactrum</taxon>
    </lineage>
</organism>
<gene>
    <name evidence="3" type="ORF">HKX02_09945</name>
    <name evidence="4" type="ORF">OHAE_2735</name>
</gene>
<proteinExistence type="predicted"/>
<evidence type="ECO:0000313" key="6">
    <source>
        <dbReference type="Proteomes" id="UP000574931"/>
    </source>
</evidence>
<dbReference type="RefSeq" id="WP_124915313.1">
    <property type="nucleotide sequence ID" value="NZ_JABFCY010000005.1"/>
</dbReference>
<dbReference type="Proteomes" id="UP000246073">
    <property type="component" value="Unassembled WGS sequence"/>
</dbReference>
<reference evidence="5" key="2">
    <citation type="submission" date="2017-12" db="EMBL/GenBank/DDBJ databases">
        <authorList>
            <person name="Diaz M."/>
        </authorList>
    </citation>
    <scope>NUCLEOTIDE SEQUENCE [LARGE SCALE GENOMIC DNA]</scope>
    <source>
        <strain evidence="5">FI11154</strain>
    </source>
</reference>
<dbReference type="EMBL" id="JABFCY010000005">
    <property type="protein sequence ID" value="NNU60578.1"/>
    <property type="molecule type" value="Genomic_DNA"/>
</dbReference>
<sequence>MHSSSMKKDNGAKAELHAHTPSRTNRPLKRPIWIDRLTASELTLFACSCAVGTVLVLSQVLQF</sequence>
<feature type="region of interest" description="Disordered" evidence="1">
    <location>
        <begin position="1"/>
        <end position="26"/>
    </location>
</feature>
<evidence type="ECO:0000313" key="5">
    <source>
        <dbReference type="Proteomes" id="UP000246073"/>
    </source>
</evidence>
<keyword evidence="2" id="KW-0812">Transmembrane</keyword>
<keyword evidence="2" id="KW-0472">Membrane</keyword>
<evidence type="ECO:0000256" key="2">
    <source>
        <dbReference type="SAM" id="Phobius"/>
    </source>
</evidence>
<protein>
    <submittedName>
        <fullName evidence="4">Uncharacterized protein</fullName>
    </submittedName>
</protein>
<evidence type="ECO:0000256" key="1">
    <source>
        <dbReference type="SAM" id="MobiDB-lite"/>
    </source>
</evidence>
<dbReference type="Proteomes" id="UP000574931">
    <property type="component" value="Unassembled WGS sequence"/>
</dbReference>
<keyword evidence="2" id="KW-1133">Transmembrane helix</keyword>
<dbReference type="EMBL" id="OOFM01000004">
    <property type="protein sequence ID" value="SPL62803.1"/>
    <property type="molecule type" value="Genomic_DNA"/>
</dbReference>
<reference evidence="4" key="1">
    <citation type="submission" date="2017-12" db="EMBL/GenBank/DDBJ databases">
        <authorList>
            <person name="Hurst M.R.H."/>
        </authorList>
    </citation>
    <scope>NUCLEOTIDE SEQUENCE [LARGE SCALE GENOMIC DNA]</scope>
    <source>
        <strain evidence="4">FI11154</strain>
    </source>
</reference>
<name>A0A2P9HFB8_9HYPH</name>
<reference evidence="3 6" key="3">
    <citation type="submission" date="2020-05" db="EMBL/GenBank/DDBJ databases">
        <title>Draft Genome Sequence of Ochrobactrum soli Isolated from Stable Fly Gut.</title>
        <authorList>
            <person name="Pileggi M.T."/>
            <person name="Vazhakkala L.J."/>
            <person name="Wong C.N."/>
        </authorList>
    </citation>
    <scope>NUCLEOTIDE SEQUENCE [LARGE SCALE GENOMIC DNA]</scope>
    <source>
        <strain evidence="3 6">MTP-C0764</strain>
    </source>
</reference>
<accession>A0A2P9HFB8</accession>
<feature type="compositionally biased region" description="Basic and acidic residues" evidence="1">
    <location>
        <begin position="1"/>
        <end position="18"/>
    </location>
</feature>
<keyword evidence="6" id="KW-1185">Reference proteome</keyword>
<feature type="transmembrane region" description="Helical" evidence="2">
    <location>
        <begin position="42"/>
        <end position="61"/>
    </location>
</feature>
<evidence type="ECO:0000313" key="4">
    <source>
        <dbReference type="EMBL" id="SPL62803.1"/>
    </source>
</evidence>
<evidence type="ECO:0000313" key="3">
    <source>
        <dbReference type="EMBL" id="NNU60578.1"/>
    </source>
</evidence>